<evidence type="ECO:0000256" key="1">
    <source>
        <dbReference type="SAM" id="MobiDB-lite"/>
    </source>
</evidence>
<accession>A0A8J8N9W6</accession>
<keyword evidence="3" id="KW-1185">Reference proteome</keyword>
<name>A0A8J8N9W6_HALGN</name>
<reference evidence="2" key="1">
    <citation type="submission" date="2019-06" db="EMBL/GenBank/DDBJ databases">
        <authorList>
            <person name="Zheng W."/>
        </authorList>
    </citation>
    <scope>NUCLEOTIDE SEQUENCE</scope>
    <source>
        <strain evidence="2">QDHG01</strain>
    </source>
</reference>
<gene>
    <name evidence="2" type="ORF">FGO68_gene14573</name>
</gene>
<dbReference type="AlphaFoldDB" id="A0A8J8N9W6"/>
<feature type="region of interest" description="Disordered" evidence="1">
    <location>
        <begin position="1"/>
        <end position="81"/>
    </location>
</feature>
<protein>
    <submittedName>
        <fullName evidence="2">Uncharacterized protein</fullName>
    </submittedName>
</protein>
<dbReference type="EMBL" id="RRYP01035240">
    <property type="protein sequence ID" value="TNV70600.1"/>
    <property type="molecule type" value="Genomic_DNA"/>
</dbReference>
<feature type="compositionally biased region" description="Polar residues" evidence="1">
    <location>
        <begin position="1"/>
        <end position="21"/>
    </location>
</feature>
<evidence type="ECO:0000313" key="2">
    <source>
        <dbReference type="EMBL" id="TNV70600.1"/>
    </source>
</evidence>
<feature type="compositionally biased region" description="Basic and acidic residues" evidence="1">
    <location>
        <begin position="70"/>
        <end position="81"/>
    </location>
</feature>
<organism evidence="2 3">
    <name type="scientific">Halteria grandinella</name>
    <dbReference type="NCBI Taxonomy" id="5974"/>
    <lineage>
        <taxon>Eukaryota</taxon>
        <taxon>Sar</taxon>
        <taxon>Alveolata</taxon>
        <taxon>Ciliophora</taxon>
        <taxon>Intramacronucleata</taxon>
        <taxon>Spirotrichea</taxon>
        <taxon>Stichotrichia</taxon>
        <taxon>Sporadotrichida</taxon>
        <taxon>Halteriidae</taxon>
        <taxon>Halteria</taxon>
    </lineage>
</organism>
<feature type="compositionally biased region" description="Polar residues" evidence="1">
    <location>
        <begin position="36"/>
        <end position="55"/>
    </location>
</feature>
<proteinExistence type="predicted"/>
<comment type="caution">
    <text evidence="2">The sequence shown here is derived from an EMBL/GenBank/DDBJ whole genome shotgun (WGS) entry which is preliminary data.</text>
</comment>
<sequence length="81" mass="8886">MPVPGTQQQNPFMPPTSQQEVSMYPPSFAHPDINGSIYSQQSSSLDVNTSQSPQVINPAAKPNSGQQAKEAPKYQYDYKAE</sequence>
<dbReference type="Proteomes" id="UP000785679">
    <property type="component" value="Unassembled WGS sequence"/>
</dbReference>
<evidence type="ECO:0000313" key="3">
    <source>
        <dbReference type="Proteomes" id="UP000785679"/>
    </source>
</evidence>